<accession>A0A2I0UTJ8</accession>
<keyword evidence="2" id="KW-1185">Reference proteome</keyword>
<gene>
    <name evidence="1" type="ORF">llap_249</name>
</gene>
<dbReference type="Proteomes" id="UP000233556">
    <property type="component" value="Unassembled WGS sequence"/>
</dbReference>
<evidence type="ECO:0000313" key="1">
    <source>
        <dbReference type="EMBL" id="PKU49384.1"/>
    </source>
</evidence>
<reference evidence="2" key="2">
    <citation type="submission" date="2017-12" db="EMBL/GenBank/DDBJ databases">
        <title>Genome sequence of the Bar-tailed Godwit (Limosa lapponica baueri).</title>
        <authorList>
            <person name="Lima N.C.B."/>
            <person name="Parody-Merino A.M."/>
            <person name="Battley P.F."/>
            <person name="Fidler A.E."/>
            <person name="Prosdocimi F."/>
        </authorList>
    </citation>
    <scope>NUCLEOTIDE SEQUENCE [LARGE SCALE GENOMIC DNA]</scope>
</reference>
<proteinExistence type="predicted"/>
<reference evidence="2" key="1">
    <citation type="submission" date="2017-11" db="EMBL/GenBank/DDBJ databases">
        <authorList>
            <person name="Lima N.C."/>
            <person name="Parody-Merino A.M."/>
            <person name="Battley P.F."/>
            <person name="Fidler A.E."/>
            <person name="Prosdocimi F."/>
        </authorList>
    </citation>
    <scope>NUCLEOTIDE SEQUENCE [LARGE SCALE GENOMIC DNA]</scope>
</reference>
<organism evidence="1 2">
    <name type="scientific">Limosa lapponica baueri</name>
    <dbReference type="NCBI Taxonomy" id="1758121"/>
    <lineage>
        <taxon>Eukaryota</taxon>
        <taxon>Metazoa</taxon>
        <taxon>Chordata</taxon>
        <taxon>Craniata</taxon>
        <taxon>Vertebrata</taxon>
        <taxon>Euteleostomi</taxon>
        <taxon>Archelosauria</taxon>
        <taxon>Archosauria</taxon>
        <taxon>Dinosauria</taxon>
        <taxon>Saurischia</taxon>
        <taxon>Theropoda</taxon>
        <taxon>Coelurosauria</taxon>
        <taxon>Aves</taxon>
        <taxon>Neognathae</taxon>
        <taxon>Neoaves</taxon>
        <taxon>Charadriiformes</taxon>
        <taxon>Scolopacidae</taxon>
        <taxon>Limosa</taxon>
    </lineage>
</organism>
<dbReference type="EMBL" id="KZ505638">
    <property type="protein sequence ID" value="PKU49384.1"/>
    <property type="molecule type" value="Genomic_DNA"/>
</dbReference>
<dbReference type="AlphaFoldDB" id="A0A2I0UTJ8"/>
<sequence length="239" mass="25401">MKIATKILHGKGGQPLELVVQRDCGVSVLGNGLKTGLDKAQAICFKPVGQVETDGGRVSEAFGILVLHRHERKNHSGLLLDKVGINKVKFEQSCGVRGLADECSKEEMQVLNDGFLARPDGVQPSTMPVPPPPAPPPPPTLALNPKDLVEVAAVASEEVAVAAAGVLVVLAVAALAVVDHLALEAFFKPECQSSDLLQVEMPSILGMCINTKVPGITEQYFFNCKAGCLLPDVHKYILR</sequence>
<evidence type="ECO:0000313" key="2">
    <source>
        <dbReference type="Proteomes" id="UP000233556"/>
    </source>
</evidence>
<name>A0A2I0UTJ8_LIMLA</name>
<protein>
    <submittedName>
        <fullName evidence="1">Uncharacterized protein</fullName>
    </submittedName>
</protein>